<evidence type="ECO:0000313" key="4">
    <source>
        <dbReference type="EMBL" id="KAF6138526.1"/>
    </source>
</evidence>
<dbReference type="PANTHER" id="PTHR27005:SF522">
    <property type="entry name" value="NON-FUNCTIONAL PSEUDOKINASE ZED1-LIKE"/>
    <property type="match status" value="1"/>
</dbReference>
<dbReference type="AlphaFoldDB" id="A0A7J7L7B1"/>
<dbReference type="PANTHER" id="PTHR27005">
    <property type="entry name" value="WALL-ASSOCIATED RECEPTOR KINASE-LIKE 21"/>
    <property type="match status" value="1"/>
</dbReference>
<dbReference type="Gene3D" id="1.10.510.10">
    <property type="entry name" value="Transferase(Phosphotransferase) domain 1"/>
    <property type="match status" value="1"/>
</dbReference>
<sequence>MWRFKAPKEEENTTEFFIQNGAYLLEELIISCNGKSNPIRNFSIKELLKATNNYHRDHILRTTEEFTLFKGRHEDQFITVKKFKGNDRRFTERCVNEVVMLSQINHKNVLKLLGCCLDTEVPILVYEYAANGDLFEKIIEKVGLGNHSVMSWESRLRIATGIANAVSYIHTATSKPIIHRDIKSGNILLDQNYVPKLSDFSFSISIPLGETHVEDAVRGTIGFIAPEYIASGRLTEKADVFSFGMLLLELLTGKTPWSLARLAESLNILFLDYFRSFIDNNRLREIVDSSIWEEEEEIKRQLQTFAELIVTCTEETPTERPTMMEVTKKLRQIERCLHP</sequence>
<dbReference type="SUPFAM" id="SSF56112">
    <property type="entry name" value="Protein kinase-like (PK-like)"/>
    <property type="match status" value="1"/>
</dbReference>
<protein>
    <recommendedName>
        <fullName evidence="3">Protein kinase domain-containing protein</fullName>
    </recommendedName>
</protein>
<dbReference type="InterPro" id="IPR008271">
    <property type="entry name" value="Ser/Thr_kinase_AS"/>
</dbReference>
<proteinExistence type="predicted"/>
<dbReference type="OrthoDB" id="75710at2759"/>
<keyword evidence="1" id="KW-0547">Nucleotide-binding</keyword>
<dbReference type="Pfam" id="PF00069">
    <property type="entry name" value="Pkinase"/>
    <property type="match status" value="1"/>
</dbReference>
<dbReference type="GO" id="GO:0005886">
    <property type="term" value="C:plasma membrane"/>
    <property type="evidence" value="ECO:0007669"/>
    <property type="project" value="TreeGrafter"/>
</dbReference>
<dbReference type="InterPro" id="IPR000719">
    <property type="entry name" value="Prot_kinase_dom"/>
</dbReference>
<accession>A0A7J7L7B1</accession>
<gene>
    <name evidence="4" type="ORF">GIB67_022560</name>
</gene>
<evidence type="ECO:0000313" key="5">
    <source>
        <dbReference type="Proteomes" id="UP000541444"/>
    </source>
</evidence>
<dbReference type="Gene3D" id="3.30.200.20">
    <property type="entry name" value="Phosphorylase Kinase, domain 1"/>
    <property type="match status" value="1"/>
</dbReference>
<organism evidence="4 5">
    <name type="scientific">Kingdonia uniflora</name>
    <dbReference type="NCBI Taxonomy" id="39325"/>
    <lineage>
        <taxon>Eukaryota</taxon>
        <taxon>Viridiplantae</taxon>
        <taxon>Streptophyta</taxon>
        <taxon>Embryophyta</taxon>
        <taxon>Tracheophyta</taxon>
        <taxon>Spermatophyta</taxon>
        <taxon>Magnoliopsida</taxon>
        <taxon>Ranunculales</taxon>
        <taxon>Circaeasteraceae</taxon>
        <taxon>Kingdonia</taxon>
    </lineage>
</organism>
<evidence type="ECO:0000256" key="2">
    <source>
        <dbReference type="ARBA" id="ARBA00022840"/>
    </source>
</evidence>
<reference evidence="4 5" key="1">
    <citation type="journal article" date="2020" name="IScience">
        <title>Genome Sequencing of the Endangered Kingdonia uniflora (Circaeasteraceae, Ranunculales) Reveals Potential Mechanisms of Evolutionary Specialization.</title>
        <authorList>
            <person name="Sun Y."/>
            <person name="Deng T."/>
            <person name="Zhang A."/>
            <person name="Moore M.J."/>
            <person name="Landis J.B."/>
            <person name="Lin N."/>
            <person name="Zhang H."/>
            <person name="Zhang X."/>
            <person name="Huang J."/>
            <person name="Zhang X."/>
            <person name="Sun H."/>
            <person name="Wang H."/>
        </authorList>
    </citation>
    <scope>NUCLEOTIDE SEQUENCE [LARGE SCALE GENOMIC DNA]</scope>
    <source>
        <strain evidence="4">TB1705</strain>
        <tissue evidence="4">Leaf</tissue>
    </source>
</reference>
<dbReference type="SMART" id="SM00220">
    <property type="entry name" value="S_TKc"/>
    <property type="match status" value="1"/>
</dbReference>
<feature type="domain" description="Protein kinase" evidence="3">
    <location>
        <begin position="54"/>
        <end position="339"/>
    </location>
</feature>
<keyword evidence="5" id="KW-1185">Reference proteome</keyword>
<dbReference type="GO" id="GO:0007166">
    <property type="term" value="P:cell surface receptor signaling pathway"/>
    <property type="evidence" value="ECO:0007669"/>
    <property type="project" value="InterPro"/>
</dbReference>
<dbReference type="GO" id="GO:0004674">
    <property type="term" value="F:protein serine/threonine kinase activity"/>
    <property type="evidence" value="ECO:0007669"/>
    <property type="project" value="TreeGrafter"/>
</dbReference>
<dbReference type="GO" id="GO:0005524">
    <property type="term" value="F:ATP binding"/>
    <property type="evidence" value="ECO:0007669"/>
    <property type="project" value="UniProtKB-KW"/>
</dbReference>
<keyword evidence="2" id="KW-0067">ATP-binding</keyword>
<dbReference type="InterPro" id="IPR045274">
    <property type="entry name" value="WAK-like"/>
</dbReference>
<dbReference type="Proteomes" id="UP000541444">
    <property type="component" value="Unassembled WGS sequence"/>
</dbReference>
<dbReference type="PROSITE" id="PS00108">
    <property type="entry name" value="PROTEIN_KINASE_ST"/>
    <property type="match status" value="1"/>
</dbReference>
<evidence type="ECO:0000256" key="1">
    <source>
        <dbReference type="ARBA" id="ARBA00022741"/>
    </source>
</evidence>
<dbReference type="EMBL" id="JACGCM010002569">
    <property type="protein sequence ID" value="KAF6138526.1"/>
    <property type="molecule type" value="Genomic_DNA"/>
</dbReference>
<evidence type="ECO:0000259" key="3">
    <source>
        <dbReference type="PROSITE" id="PS50011"/>
    </source>
</evidence>
<dbReference type="InterPro" id="IPR011009">
    <property type="entry name" value="Kinase-like_dom_sf"/>
</dbReference>
<name>A0A7J7L7B1_9MAGN</name>
<comment type="caution">
    <text evidence="4">The sequence shown here is derived from an EMBL/GenBank/DDBJ whole genome shotgun (WGS) entry which is preliminary data.</text>
</comment>
<dbReference type="PROSITE" id="PS50011">
    <property type="entry name" value="PROTEIN_KINASE_DOM"/>
    <property type="match status" value="1"/>
</dbReference>